<sequence>MESQVEPYECLSATELLVRLQRSEVTAVELAESALQRIEALDDKVNAFRQIDRDMTLEMARAADERYRAWQTMGLLDGIPVAVKDAFDQIGWATRDGSRLTEDSPATTDAPTVAACRRHGFVPVGRTNMPEFGWKAVTDSPLTGITRNPWNLDKTPGGSSGGSAAAVAMGVTPLALAADSGGSTRIPASFCGVVGFKPTHGRAPMHPGSHFGKLSQPGPIARTVRDAALLLDVMTESDPSDPRLQPGPQSYRNGLNGDVRGLRIAYSPSLGLDVEVNPEVATAVEHVADKLEQLGARVVRTDPHVGQLRETYQRLFFTTAAQMIQGYDDSAREKLDPALREVAEHYASLSALKYLEADTARVELMHRMSFFHLDFDLILCPTVPVRPFDVGREVPEDWPDQRWTSWAPFTWPWNMTGQPAITVPCGFTEDGLPIGAQFIGARHSDTQVLCAAQAFQQVFPLTAKRPPLTKEGGI</sequence>
<evidence type="ECO:0000313" key="3">
    <source>
        <dbReference type="EMBL" id="MFC3291154.1"/>
    </source>
</evidence>
<dbReference type="SUPFAM" id="SSF75304">
    <property type="entry name" value="Amidase signature (AS) enzymes"/>
    <property type="match status" value="1"/>
</dbReference>
<feature type="domain" description="Amidase" evidence="2">
    <location>
        <begin position="29"/>
        <end position="449"/>
    </location>
</feature>
<dbReference type="EMBL" id="JBHRUH010000006">
    <property type="protein sequence ID" value="MFC3291154.1"/>
    <property type="molecule type" value="Genomic_DNA"/>
</dbReference>
<protein>
    <submittedName>
        <fullName evidence="3">Amidase</fullName>
        <ecNumber evidence="3">3.5.1.4</ecNumber>
    </submittedName>
</protein>
<proteinExistence type="inferred from homology"/>
<dbReference type="GO" id="GO:0004040">
    <property type="term" value="F:amidase activity"/>
    <property type="evidence" value="ECO:0007669"/>
    <property type="project" value="UniProtKB-EC"/>
</dbReference>
<dbReference type="NCBIfam" id="NF004815">
    <property type="entry name" value="PRK06169.1"/>
    <property type="match status" value="1"/>
</dbReference>
<reference evidence="4" key="1">
    <citation type="journal article" date="2019" name="Int. J. Syst. Evol. Microbiol.">
        <title>The Global Catalogue of Microorganisms (GCM) 10K type strain sequencing project: providing services to taxonomists for standard genome sequencing and annotation.</title>
        <authorList>
            <consortium name="The Broad Institute Genomics Platform"/>
            <consortium name="The Broad Institute Genome Sequencing Center for Infectious Disease"/>
            <person name="Wu L."/>
            <person name="Ma J."/>
        </authorList>
    </citation>
    <scope>NUCLEOTIDE SEQUENCE [LARGE SCALE GENOMIC DNA]</scope>
    <source>
        <strain evidence="4">KCTC 12847</strain>
    </source>
</reference>
<dbReference type="PANTHER" id="PTHR11895">
    <property type="entry name" value="TRANSAMIDASE"/>
    <property type="match status" value="1"/>
</dbReference>
<comment type="similarity">
    <text evidence="1">Belongs to the amidase family.</text>
</comment>
<dbReference type="EC" id="3.5.1.4" evidence="3"/>
<accession>A0ABV7LXL0</accession>
<evidence type="ECO:0000259" key="2">
    <source>
        <dbReference type="Pfam" id="PF01425"/>
    </source>
</evidence>
<name>A0ABV7LXL0_9GAMM</name>
<gene>
    <name evidence="3" type="ORF">ACFOEI_03590</name>
</gene>
<dbReference type="Pfam" id="PF01425">
    <property type="entry name" value="Amidase"/>
    <property type="match status" value="1"/>
</dbReference>
<dbReference type="PANTHER" id="PTHR11895:SF7">
    <property type="entry name" value="GLUTAMYL-TRNA(GLN) AMIDOTRANSFERASE SUBUNIT A, MITOCHONDRIAL"/>
    <property type="match status" value="1"/>
</dbReference>
<dbReference type="InterPro" id="IPR023631">
    <property type="entry name" value="Amidase_dom"/>
</dbReference>
<organism evidence="3 4">
    <name type="scientific">Modicisalibacter luteus</name>
    <dbReference type="NCBI Taxonomy" id="453962"/>
    <lineage>
        <taxon>Bacteria</taxon>
        <taxon>Pseudomonadati</taxon>
        <taxon>Pseudomonadota</taxon>
        <taxon>Gammaproteobacteria</taxon>
        <taxon>Oceanospirillales</taxon>
        <taxon>Halomonadaceae</taxon>
        <taxon>Modicisalibacter</taxon>
    </lineage>
</organism>
<dbReference type="Gene3D" id="3.90.1300.10">
    <property type="entry name" value="Amidase signature (AS) domain"/>
    <property type="match status" value="1"/>
</dbReference>
<dbReference type="InterPro" id="IPR036928">
    <property type="entry name" value="AS_sf"/>
</dbReference>
<dbReference type="RefSeq" id="WP_019019968.1">
    <property type="nucleotide sequence ID" value="NZ_BMXD01000011.1"/>
</dbReference>
<evidence type="ECO:0000313" key="4">
    <source>
        <dbReference type="Proteomes" id="UP001595640"/>
    </source>
</evidence>
<comment type="caution">
    <text evidence="3">The sequence shown here is derived from an EMBL/GenBank/DDBJ whole genome shotgun (WGS) entry which is preliminary data.</text>
</comment>
<evidence type="ECO:0000256" key="1">
    <source>
        <dbReference type="ARBA" id="ARBA00009199"/>
    </source>
</evidence>
<dbReference type="Proteomes" id="UP001595640">
    <property type="component" value="Unassembled WGS sequence"/>
</dbReference>
<keyword evidence="3" id="KW-0378">Hydrolase</keyword>
<dbReference type="InterPro" id="IPR000120">
    <property type="entry name" value="Amidase"/>
</dbReference>
<keyword evidence="4" id="KW-1185">Reference proteome</keyword>